<protein>
    <submittedName>
        <fullName evidence="1">Uncharacterized protein</fullName>
    </submittedName>
</protein>
<sequence length="53" mass="5931">MNNWYRPIWRTLYPVRAFEELEAVPKSLPTVCDKEAGGSIPDSLGTARKVVAP</sequence>
<evidence type="ECO:0000313" key="2">
    <source>
        <dbReference type="Proteomes" id="UP000045782"/>
    </source>
</evidence>
<evidence type="ECO:0000313" key="1">
    <source>
        <dbReference type="EMBL" id="CPV52452.1"/>
    </source>
</evidence>
<accession>A0A0U0YW35</accession>
<proteinExistence type="predicted"/>
<dbReference type="AlphaFoldDB" id="A0A0U0YW35"/>
<reference evidence="1 2" key="1">
    <citation type="submission" date="2015-03" db="EMBL/GenBank/DDBJ databases">
        <authorList>
            <person name="Murphy D."/>
        </authorList>
    </citation>
    <scope>NUCLEOTIDE SEQUENCE [LARGE SCALE GENOMIC DNA]</scope>
    <source>
        <strain evidence="1 2">PAP088</strain>
    </source>
</reference>
<name>A0A0U0YW35_9MYCO</name>
<dbReference type="Proteomes" id="UP000045782">
    <property type="component" value="Unassembled WGS sequence"/>
</dbReference>
<gene>
    <name evidence="1" type="ORF">ERS075579_02389</name>
</gene>
<dbReference type="EMBL" id="CSWP01000004">
    <property type="protein sequence ID" value="CPV52452.1"/>
    <property type="molecule type" value="Genomic_DNA"/>
</dbReference>
<organism evidence="1 2">
    <name type="scientific">Mycobacteroides abscessus</name>
    <dbReference type="NCBI Taxonomy" id="36809"/>
    <lineage>
        <taxon>Bacteria</taxon>
        <taxon>Bacillati</taxon>
        <taxon>Actinomycetota</taxon>
        <taxon>Actinomycetes</taxon>
        <taxon>Mycobacteriales</taxon>
        <taxon>Mycobacteriaceae</taxon>
        <taxon>Mycobacteroides</taxon>
    </lineage>
</organism>